<organism evidence="2 3">
    <name type="scientific">Leucobacter viscericola</name>
    <dbReference type="NCBI Taxonomy" id="2714935"/>
    <lineage>
        <taxon>Bacteria</taxon>
        <taxon>Bacillati</taxon>
        <taxon>Actinomycetota</taxon>
        <taxon>Actinomycetes</taxon>
        <taxon>Micrococcales</taxon>
        <taxon>Microbacteriaceae</taxon>
        <taxon>Leucobacter</taxon>
    </lineage>
</organism>
<dbReference type="Gene3D" id="3.20.20.140">
    <property type="entry name" value="Metal-dependent hydrolases"/>
    <property type="match status" value="1"/>
</dbReference>
<dbReference type="GO" id="GO:0035312">
    <property type="term" value="F:5'-3' DNA exonuclease activity"/>
    <property type="evidence" value="ECO:0007669"/>
    <property type="project" value="TreeGrafter"/>
</dbReference>
<dbReference type="EMBL" id="CP049863">
    <property type="protein sequence ID" value="QIK62269.1"/>
    <property type="molecule type" value="Genomic_DNA"/>
</dbReference>
<evidence type="ECO:0000313" key="2">
    <source>
        <dbReference type="EMBL" id="QIK62269.1"/>
    </source>
</evidence>
<dbReference type="AlphaFoldDB" id="A0A6G7XCU9"/>
<dbReference type="PANTHER" id="PTHR42924">
    <property type="entry name" value="EXONUCLEASE"/>
    <property type="match status" value="1"/>
</dbReference>
<accession>A0A6G7XCU9</accession>
<dbReference type="SMART" id="SM00481">
    <property type="entry name" value="POLIIIAc"/>
    <property type="match status" value="1"/>
</dbReference>
<dbReference type="InterPro" id="IPR052018">
    <property type="entry name" value="PHP_domain"/>
</dbReference>
<feature type="domain" description="Polymerase/histidinol phosphatase N-terminal" evidence="1">
    <location>
        <begin position="10"/>
        <end position="75"/>
    </location>
</feature>
<dbReference type="InterPro" id="IPR016195">
    <property type="entry name" value="Pol/histidinol_Pase-like"/>
</dbReference>
<keyword evidence="3" id="KW-1185">Reference proteome</keyword>
<dbReference type="Gene3D" id="1.10.150.650">
    <property type="match status" value="1"/>
</dbReference>
<dbReference type="GO" id="GO:0004534">
    <property type="term" value="F:5'-3' RNA exonuclease activity"/>
    <property type="evidence" value="ECO:0007669"/>
    <property type="project" value="TreeGrafter"/>
</dbReference>
<dbReference type="InterPro" id="IPR004013">
    <property type="entry name" value="PHP_dom"/>
</dbReference>
<dbReference type="CDD" id="cd07438">
    <property type="entry name" value="PHP_HisPPase_AMP"/>
    <property type="match status" value="1"/>
</dbReference>
<name>A0A6G7XCU9_9MICO</name>
<dbReference type="SUPFAM" id="SSF89550">
    <property type="entry name" value="PHP domain-like"/>
    <property type="match status" value="1"/>
</dbReference>
<dbReference type="InterPro" id="IPR003141">
    <property type="entry name" value="Pol/His_phosphatase_N"/>
</dbReference>
<dbReference type="RefSeq" id="WP_166288613.1">
    <property type="nucleotide sequence ID" value="NZ_CP049863.1"/>
</dbReference>
<evidence type="ECO:0000313" key="3">
    <source>
        <dbReference type="Proteomes" id="UP000502677"/>
    </source>
</evidence>
<evidence type="ECO:0000259" key="1">
    <source>
        <dbReference type="SMART" id="SM00481"/>
    </source>
</evidence>
<dbReference type="PANTHER" id="PTHR42924:SF3">
    <property type="entry name" value="POLYMERASE_HISTIDINOL PHOSPHATASE N-TERMINAL DOMAIN-CONTAINING PROTEIN"/>
    <property type="match status" value="1"/>
</dbReference>
<dbReference type="Pfam" id="PF02811">
    <property type="entry name" value="PHP"/>
    <property type="match status" value="1"/>
</dbReference>
<proteinExistence type="predicted"/>
<dbReference type="KEGG" id="lvi:G7068_02915"/>
<reference evidence="2 3" key="1">
    <citation type="submission" date="2020-03" db="EMBL/GenBank/DDBJ databases">
        <title>Leucobacter sp. nov., isolated from beetles.</title>
        <authorList>
            <person name="Hyun D.-W."/>
            <person name="Bae J.-W."/>
        </authorList>
    </citation>
    <scope>NUCLEOTIDE SEQUENCE [LARGE SCALE GENOMIC DNA]</scope>
    <source>
        <strain evidence="2 3">HDW9C</strain>
    </source>
</reference>
<sequence length="282" mass="29532">MTAEAMPGGFDLHTHSVFSDGTTTPTSIAFEAAAIGLDGFALTDHDTVAGWEEARIAAASVGVDVLPGIELTTHTGARSAHLLAYGPDPAHLGLGAKMTMLRDSRVARARAMADLLAPDFAVDWDAVLLAAGSSVGRPHIADALVAAGYAENRSAVFETILSPRGRYYMPIYALNTVEAVELVRAAGGLPVLGHPAANRMRTPFSAAELGELADAGLWGVELDHPENRADWVAPLRESAEALGLVVTGASDYHGAGKANRLGERRTSSDVVAEIRDHVAVPR</sequence>
<protein>
    <submittedName>
        <fullName evidence="2">PHP domain-containing protein</fullName>
    </submittedName>
</protein>
<dbReference type="Proteomes" id="UP000502677">
    <property type="component" value="Chromosome"/>
</dbReference>
<gene>
    <name evidence="2" type="ORF">G7068_02915</name>
</gene>